<reference evidence="2" key="2">
    <citation type="submission" date="2020-09" db="EMBL/GenBank/DDBJ databases">
        <authorList>
            <person name="Sun Q."/>
            <person name="Ohkuma M."/>
        </authorList>
    </citation>
    <scope>NUCLEOTIDE SEQUENCE</scope>
    <source>
        <strain evidence="2">JCM 4637</strain>
    </source>
</reference>
<reference evidence="2" key="1">
    <citation type="journal article" date="2014" name="Int. J. Syst. Evol. Microbiol.">
        <title>Complete genome sequence of Corynebacterium casei LMG S-19264T (=DSM 44701T), isolated from a smear-ripened cheese.</title>
        <authorList>
            <consortium name="US DOE Joint Genome Institute (JGI-PGF)"/>
            <person name="Walter F."/>
            <person name="Albersmeier A."/>
            <person name="Kalinowski J."/>
            <person name="Ruckert C."/>
        </authorList>
    </citation>
    <scope>NUCLEOTIDE SEQUENCE</scope>
    <source>
        <strain evidence="2">JCM 4637</strain>
    </source>
</reference>
<organism evidence="2 3">
    <name type="scientific">Streptomyces finlayi</name>
    <dbReference type="NCBI Taxonomy" id="67296"/>
    <lineage>
        <taxon>Bacteria</taxon>
        <taxon>Bacillati</taxon>
        <taxon>Actinomycetota</taxon>
        <taxon>Actinomycetes</taxon>
        <taxon>Kitasatosporales</taxon>
        <taxon>Streptomycetaceae</taxon>
        <taxon>Streptomyces</taxon>
    </lineage>
</organism>
<dbReference type="EMBL" id="BMVC01000002">
    <property type="protein sequence ID" value="GHC82701.1"/>
    <property type="molecule type" value="Genomic_DNA"/>
</dbReference>
<dbReference type="Proteomes" id="UP000638353">
    <property type="component" value="Unassembled WGS sequence"/>
</dbReference>
<sequence length="84" mass="8198">MCQAQTAISSIPVSRTPANTPSAGAARRKAVRSRAAGSGRVAGGAGAVFDWAGTTVSTEVSTDTGLPPGGGDGRGATGDRSNRP</sequence>
<comment type="caution">
    <text evidence="2">The sequence shown here is derived from an EMBL/GenBank/DDBJ whole genome shotgun (WGS) entry which is preliminary data.</text>
</comment>
<proteinExistence type="predicted"/>
<feature type="compositionally biased region" description="Gly residues" evidence="1">
    <location>
        <begin position="67"/>
        <end position="76"/>
    </location>
</feature>
<protein>
    <submittedName>
        <fullName evidence="2">Uncharacterized protein</fullName>
    </submittedName>
</protein>
<accession>A0A919C7R3</accession>
<gene>
    <name evidence="2" type="ORF">GCM10010334_11140</name>
</gene>
<evidence type="ECO:0000256" key="1">
    <source>
        <dbReference type="SAM" id="MobiDB-lite"/>
    </source>
</evidence>
<evidence type="ECO:0000313" key="3">
    <source>
        <dbReference type="Proteomes" id="UP000638353"/>
    </source>
</evidence>
<name>A0A919C7R3_9ACTN</name>
<evidence type="ECO:0000313" key="2">
    <source>
        <dbReference type="EMBL" id="GHC82701.1"/>
    </source>
</evidence>
<dbReference type="AlphaFoldDB" id="A0A919C7R3"/>
<feature type="compositionally biased region" description="Polar residues" evidence="1">
    <location>
        <begin position="1"/>
        <end position="21"/>
    </location>
</feature>
<feature type="region of interest" description="Disordered" evidence="1">
    <location>
        <begin position="1"/>
        <end position="84"/>
    </location>
</feature>